<accession>A0ABR1QG94</accession>
<name>A0ABR1QG94_9PEZI</name>
<evidence type="ECO:0000313" key="2">
    <source>
        <dbReference type="EMBL" id="KAK7955764.1"/>
    </source>
</evidence>
<feature type="region of interest" description="Disordered" evidence="1">
    <location>
        <begin position="1"/>
        <end position="57"/>
    </location>
</feature>
<comment type="caution">
    <text evidence="2">The sequence shown here is derived from an EMBL/GenBank/DDBJ whole genome shotgun (WGS) entry which is preliminary data.</text>
</comment>
<feature type="compositionally biased region" description="Polar residues" evidence="1">
    <location>
        <begin position="1"/>
        <end position="13"/>
    </location>
</feature>
<keyword evidence="3" id="KW-1185">Reference proteome</keyword>
<dbReference type="GeneID" id="92074270"/>
<dbReference type="Proteomes" id="UP001391051">
    <property type="component" value="Unassembled WGS sequence"/>
</dbReference>
<proteinExistence type="predicted"/>
<evidence type="ECO:0000256" key="1">
    <source>
        <dbReference type="SAM" id="MobiDB-lite"/>
    </source>
</evidence>
<sequence>MGPCQSGSSSIKVPTTRRLVPADGDTPRAIQTTKTKVRPTLKPPEKVPLRTTERKEKPFWKKTNPVIEKARLLDQAQQQQLLLGDPKRKKTQRLRNTWTGIGAMTPGETACNQCGKANARHCTFKAYEKAVALQAKRSKALQKARANNVKGVLKHRQRVKERNEASGSGQGPA</sequence>
<gene>
    <name evidence="2" type="ORF">PG986_004986</name>
</gene>
<organism evidence="2 3">
    <name type="scientific">Apiospora aurea</name>
    <dbReference type="NCBI Taxonomy" id="335848"/>
    <lineage>
        <taxon>Eukaryota</taxon>
        <taxon>Fungi</taxon>
        <taxon>Dikarya</taxon>
        <taxon>Ascomycota</taxon>
        <taxon>Pezizomycotina</taxon>
        <taxon>Sordariomycetes</taxon>
        <taxon>Xylariomycetidae</taxon>
        <taxon>Amphisphaeriales</taxon>
        <taxon>Apiosporaceae</taxon>
        <taxon>Apiospora</taxon>
    </lineage>
</organism>
<feature type="compositionally biased region" description="Basic and acidic residues" evidence="1">
    <location>
        <begin position="43"/>
        <end position="57"/>
    </location>
</feature>
<reference evidence="2 3" key="1">
    <citation type="submission" date="2023-01" db="EMBL/GenBank/DDBJ databases">
        <title>Analysis of 21 Apiospora genomes using comparative genomics revels a genus with tremendous synthesis potential of carbohydrate active enzymes and secondary metabolites.</title>
        <authorList>
            <person name="Sorensen T."/>
        </authorList>
    </citation>
    <scope>NUCLEOTIDE SEQUENCE [LARGE SCALE GENOMIC DNA]</scope>
    <source>
        <strain evidence="2 3">CBS 24483</strain>
    </source>
</reference>
<dbReference type="RefSeq" id="XP_066701070.1">
    <property type="nucleotide sequence ID" value="XM_066841208.1"/>
</dbReference>
<dbReference type="EMBL" id="JAQQWE010000004">
    <property type="protein sequence ID" value="KAK7955764.1"/>
    <property type="molecule type" value="Genomic_DNA"/>
</dbReference>
<protein>
    <submittedName>
        <fullName evidence="2">Uncharacterized protein</fullName>
    </submittedName>
</protein>
<evidence type="ECO:0000313" key="3">
    <source>
        <dbReference type="Proteomes" id="UP001391051"/>
    </source>
</evidence>
<feature type="region of interest" description="Disordered" evidence="1">
    <location>
        <begin position="142"/>
        <end position="173"/>
    </location>
</feature>